<dbReference type="AlphaFoldDB" id="A0A7W0BZK8"/>
<keyword evidence="2" id="KW-1133">Transmembrane helix</keyword>
<dbReference type="PANTHER" id="PTHR42736:SF1">
    <property type="entry name" value="PROTEIN-GLUTAMINE GAMMA-GLUTAMYLTRANSFERASE"/>
    <property type="match status" value="1"/>
</dbReference>
<feature type="transmembrane region" description="Helical" evidence="2">
    <location>
        <begin position="163"/>
        <end position="182"/>
    </location>
</feature>
<feature type="compositionally biased region" description="Polar residues" evidence="1">
    <location>
        <begin position="549"/>
        <end position="567"/>
    </location>
</feature>
<evidence type="ECO:0000259" key="3">
    <source>
        <dbReference type="SMART" id="SM00460"/>
    </source>
</evidence>
<dbReference type="GO" id="GO:0008233">
    <property type="term" value="F:peptidase activity"/>
    <property type="evidence" value="ECO:0007669"/>
    <property type="project" value="UniProtKB-KW"/>
</dbReference>
<feature type="transmembrane region" description="Helical" evidence="2">
    <location>
        <begin position="67"/>
        <end position="90"/>
    </location>
</feature>
<dbReference type="InterPro" id="IPR038765">
    <property type="entry name" value="Papain-like_cys_pep_sf"/>
</dbReference>
<dbReference type="Pfam" id="PF13559">
    <property type="entry name" value="DUF4129"/>
    <property type="match status" value="1"/>
</dbReference>
<keyword evidence="4" id="KW-0378">Hydrolase</keyword>
<feature type="transmembrane region" description="Helical" evidence="2">
    <location>
        <begin position="110"/>
        <end position="131"/>
    </location>
</feature>
<keyword evidence="4" id="KW-0645">Protease</keyword>
<dbReference type="SUPFAM" id="SSF54001">
    <property type="entry name" value="Cysteine proteinases"/>
    <property type="match status" value="1"/>
</dbReference>
<dbReference type="Proteomes" id="UP000523087">
    <property type="component" value="Unassembled WGS sequence"/>
</dbReference>
<feature type="region of interest" description="Disordered" evidence="1">
    <location>
        <begin position="549"/>
        <end position="576"/>
    </location>
</feature>
<dbReference type="InterPro" id="IPR025403">
    <property type="entry name" value="TgpA-like_C"/>
</dbReference>
<dbReference type="SMART" id="SM00460">
    <property type="entry name" value="TGc"/>
    <property type="match status" value="1"/>
</dbReference>
<feature type="transmembrane region" description="Helical" evidence="2">
    <location>
        <begin position="194"/>
        <end position="213"/>
    </location>
</feature>
<feature type="domain" description="Transglutaminase-like" evidence="3">
    <location>
        <begin position="467"/>
        <end position="542"/>
    </location>
</feature>
<keyword evidence="5" id="KW-1185">Reference proteome</keyword>
<sequence>MVYTERSIKGLVLYGFAFWLLAEWLMPLETVSDTRNIGIFILFVALCFLLYFLRVPFWIRVLFKAGYIVYALNVLFFHGPWSEAILSLLFEMISHISVISQFRWTELTNPFRSFLFFLLLWITAYLIRYWLFAQKRLFLFYAMTVTYIAVLDTFTAFQGNGAIVRLVVFGFFLLSWLHDERLREKEIAVNRTRTWAAACIGLIGLSVAMGYMAPKHPPKWPDPVAFVKSYATHHEQEQERQKALVKKVGYGYNDSRLGGPFIADDTVVFMAEDEKRHYWRVETKDIYTGKGWKETDSVQVKTFEKENNVHQWFEGNAKKEVFTAKVNMFQGYSHLIYPLGLKAVNVSGDIVFRLQVGTERIYPTDRSAYIVPLRTYELTYEYPTFAIDKLNAAPTVQDEQLVKRYTQLPANLPKRVRELAQQITKGKTTQYEKTKAIEQYFHLNGYLYETKDVAVPGENDDYVDQFLFETKKGYCDNFSTAMVVLLRSVGIPARWVKGYTSGQLMEETKEGKNIYQITNNNAHSWVEVYFAGTGWVPFEPTQGFSNPYSFTEPQSVSEPTPVPQRTQPEQKRTPLNDVLKHENISSPSVKDKLTASFAALSWKEIVMGMLILLGVVLLLYKTRRKWWPYITLLLFTYKQDDQMFTKAYLSLLRHLDDYGLKRKNGQTLRQYAAYVDDWFGTNEMSRLTLLYEKMVYQKENVHTEWTQVKELWENLIKKTVS</sequence>
<evidence type="ECO:0000256" key="1">
    <source>
        <dbReference type="SAM" id="MobiDB-lite"/>
    </source>
</evidence>
<feature type="transmembrane region" description="Helical" evidence="2">
    <location>
        <begin position="600"/>
        <end position="620"/>
    </location>
</feature>
<feature type="transmembrane region" description="Helical" evidence="2">
    <location>
        <begin position="138"/>
        <end position="157"/>
    </location>
</feature>
<keyword evidence="2" id="KW-0472">Membrane</keyword>
<reference evidence="4 5" key="1">
    <citation type="submission" date="2020-07" db="EMBL/GenBank/DDBJ databases">
        <title>Genomic Encyclopedia of Type Strains, Phase IV (KMG-IV): sequencing the most valuable type-strain genomes for metagenomic binning, comparative biology and taxonomic classification.</title>
        <authorList>
            <person name="Goeker M."/>
        </authorList>
    </citation>
    <scope>NUCLEOTIDE SEQUENCE [LARGE SCALE GENOMIC DNA]</scope>
    <source>
        <strain evidence="4 5">DSM 15730</strain>
    </source>
</reference>
<evidence type="ECO:0000313" key="5">
    <source>
        <dbReference type="Proteomes" id="UP000523087"/>
    </source>
</evidence>
<dbReference type="InterPro" id="IPR002931">
    <property type="entry name" value="Transglutaminase-like"/>
</dbReference>
<gene>
    <name evidence="4" type="ORF">HNR31_003731</name>
</gene>
<organism evidence="4 5">
    <name type="scientific">Thermaerobacillus caldiproteolyticus</name>
    <dbReference type="NCBI Taxonomy" id="247480"/>
    <lineage>
        <taxon>Bacteria</taxon>
        <taxon>Bacillati</taxon>
        <taxon>Bacillota</taxon>
        <taxon>Bacilli</taxon>
        <taxon>Bacillales</taxon>
        <taxon>Anoxybacillaceae</taxon>
        <taxon>Thermaerobacillus</taxon>
    </lineage>
</organism>
<dbReference type="Pfam" id="PF01841">
    <property type="entry name" value="Transglut_core"/>
    <property type="match status" value="1"/>
</dbReference>
<dbReference type="PANTHER" id="PTHR42736">
    <property type="entry name" value="PROTEIN-GLUTAMINE GAMMA-GLUTAMYLTRANSFERASE"/>
    <property type="match status" value="1"/>
</dbReference>
<dbReference type="EMBL" id="JACDUT010000021">
    <property type="protein sequence ID" value="MBA2876891.1"/>
    <property type="molecule type" value="Genomic_DNA"/>
</dbReference>
<dbReference type="RefSeq" id="WP_309505749.1">
    <property type="nucleotide sequence ID" value="NZ_JACDUT010000021.1"/>
</dbReference>
<dbReference type="GO" id="GO:0006508">
    <property type="term" value="P:proteolysis"/>
    <property type="evidence" value="ECO:0007669"/>
    <property type="project" value="UniProtKB-KW"/>
</dbReference>
<protein>
    <submittedName>
        <fullName evidence="4">Transglutaminase-like putative cysteine protease</fullName>
    </submittedName>
</protein>
<comment type="caution">
    <text evidence="4">The sequence shown here is derived from an EMBL/GenBank/DDBJ whole genome shotgun (WGS) entry which is preliminary data.</text>
</comment>
<keyword evidence="2" id="KW-0812">Transmembrane</keyword>
<feature type="transmembrane region" description="Helical" evidence="2">
    <location>
        <begin position="7"/>
        <end position="25"/>
    </location>
</feature>
<evidence type="ECO:0000313" key="4">
    <source>
        <dbReference type="EMBL" id="MBA2876891.1"/>
    </source>
</evidence>
<evidence type="ECO:0000256" key="2">
    <source>
        <dbReference type="SAM" id="Phobius"/>
    </source>
</evidence>
<dbReference type="InterPro" id="IPR052901">
    <property type="entry name" value="Bact_TGase-like"/>
</dbReference>
<name>A0A7W0BZK8_9BACL</name>
<proteinExistence type="predicted"/>
<accession>A0A7W0BZK8</accession>
<feature type="transmembrane region" description="Helical" evidence="2">
    <location>
        <begin position="37"/>
        <end position="55"/>
    </location>
</feature>
<dbReference type="Gene3D" id="3.10.620.30">
    <property type="match status" value="1"/>
</dbReference>